<dbReference type="OrthoDB" id="424544at2759"/>
<proteinExistence type="predicted"/>
<dbReference type="Proteomes" id="UP000186817">
    <property type="component" value="Unassembled WGS sequence"/>
</dbReference>
<protein>
    <submittedName>
        <fullName evidence="1">Uncharacterized protein</fullName>
    </submittedName>
</protein>
<dbReference type="EMBL" id="LSRX01000769">
    <property type="protein sequence ID" value="OLP89268.1"/>
    <property type="molecule type" value="Genomic_DNA"/>
</dbReference>
<accession>A0A1Q9D276</accession>
<name>A0A1Q9D276_SYMMI</name>
<evidence type="ECO:0000313" key="1">
    <source>
        <dbReference type="EMBL" id="OLP89268.1"/>
    </source>
</evidence>
<keyword evidence="2" id="KW-1185">Reference proteome</keyword>
<organism evidence="1 2">
    <name type="scientific">Symbiodinium microadriaticum</name>
    <name type="common">Dinoflagellate</name>
    <name type="synonym">Zooxanthella microadriatica</name>
    <dbReference type="NCBI Taxonomy" id="2951"/>
    <lineage>
        <taxon>Eukaryota</taxon>
        <taxon>Sar</taxon>
        <taxon>Alveolata</taxon>
        <taxon>Dinophyceae</taxon>
        <taxon>Suessiales</taxon>
        <taxon>Symbiodiniaceae</taxon>
        <taxon>Symbiodinium</taxon>
    </lineage>
</organism>
<dbReference type="AlphaFoldDB" id="A0A1Q9D276"/>
<reference evidence="1 2" key="1">
    <citation type="submission" date="2016-02" db="EMBL/GenBank/DDBJ databases">
        <title>Genome analysis of coral dinoflagellate symbionts highlights evolutionary adaptations to a symbiotic lifestyle.</title>
        <authorList>
            <person name="Aranda M."/>
            <person name="Li Y."/>
            <person name="Liew Y.J."/>
            <person name="Baumgarten S."/>
            <person name="Simakov O."/>
            <person name="Wilson M."/>
            <person name="Piel J."/>
            <person name="Ashoor H."/>
            <person name="Bougouffa S."/>
            <person name="Bajic V.B."/>
            <person name="Ryu T."/>
            <person name="Ravasi T."/>
            <person name="Bayer T."/>
            <person name="Micklem G."/>
            <person name="Kim H."/>
            <person name="Bhak J."/>
            <person name="Lajeunesse T.C."/>
            <person name="Voolstra C.R."/>
        </authorList>
    </citation>
    <scope>NUCLEOTIDE SEQUENCE [LARGE SCALE GENOMIC DNA]</scope>
    <source>
        <strain evidence="1 2">CCMP2467</strain>
    </source>
</reference>
<gene>
    <name evidence="1" type="ORF">AK812_SmicGene29295</name>
</gene>
<sequence>MADADPEESKEVSEAPPEAVITRLLLAVGSFLLSLIRNCVYPVKEMLTRCMDRLKTWLHQEQIRHFRTGTGSDLARHLESRRSCSFTLSAAAATPLQSRGCSHSSQTCPEPVTGLFSSGASGGHFARPLPVPVASKPLGNQLAAVHLGAIATQRSVSPLSPRASSTCSTPLQYTRYVRTPVRARSISPAPVIHAANNASNLNWTTLPPSPTASPGTSFRTTFSYIQPSAASVSSPVRGWEAARCLSPVVAYRSVLRPVPTPNYVLGAQVMHRTSSMRAMPGPELGFTQMTPAVGSRWEADARSIGARSNLCPEPSAGGDGVAVAVEQEELLEEPQDEDDTVHVQESSEENEEAYILSAFRHNHQSTDERHLGGESAAAWRKAVADASFAAKAVLDMAPSAQQVADVEDSPPSMETLRATLQVLRACDDTTHPCTAKTVYGLGVDKKDIPNDQSTAAALETAAMNLANAAAEAATALECRR</sequence>
<evidence type="ECO:0000313" key="2">
    <source>
        <dbReference type="Proteomes" id="UP000186817"/>
    </source>
</evidence>
<comment type="caution">
    <text evidence="1">The sequence shown here is derived from an EMBL/GenBank/DDBJ whole genome shotgun (WGS) entry which is preliminary data.</text>
</comment>